<feature type="binding site" evidence="4">
    <location>
        <position position="64"/>
    </location>
    <ligand>
        <name>substrate</name>
    </ligand>
</feature>
<evidence type="ECO:0000313" key="5">
    <source>
        <dbReference type="EMBL" id="MBO8184271.1"/>
    </source>
</evidence>
<gene>
    <name evidence="5" type="primary">uppS</name>
    <name evidence="5" type="ORF">JW592_02070</name>
</gene>
<accession>A0ABS3WMC5</accession>
<feature type="binding site" evidence="4">
    <location>
        <position position="32"/>
    </location>
    <ligand>
        <name>substrate</name>
    </ligand>
</feature>
<comment type="cofactor">
    <cofactor evidence="4">
        <name>Mg(2+)</name>
        <dbReference type="ChEBI" id="CHEBI:18420"/>
    </cofactor>
    <text evidence="4">Binds 2 magnesium ions per subunit.</text>
</comment>
<feature type="binding site" evidence="4">
    <location>
        <position position="200"/>
    </location>
    <ligand>
        <name>Mg(2+)</name>
        <dbReference type="ChEBI" id="CHEBI:18420"/>
    </ligand>
</feature>
<feature type="active site" description="Proton acceptor" evidence="4">
    <location>
        <position position="63"/>
    </location>
</feature>
<dbReference type="NCBIfam" id="TIGR00055">
    <property type="entry name" value="uppS"/>
    <property type="match status" value="1"/>
</dbReference>
<feature type="binding site" evidence="4">
    <location>
        <begin position="16"/>
        <end position="19"/>
    </location>
    <ligand>
        <name>substrate</name>
    </ligand>
</feature>
<dbReference type="HAMAP" id="MF_01139">
    <property type="entry name" value="ISPT"/>
    <property type="match status" value="1"/>
</dbReference>
<dbReference type="InterPro" id="IPR018520">
    <property type="entry name" value="UPP_synth-like_CS"/>
</dbReference>
<dbReference type="InterPro" id="IPR001441">
    <property type="entry name" value="UPP_synth-like"/>
</dbReference>
<dbReference type="SUPFAM" id="SSF64005">
    <property type="entry name" value="Undecaprenyl diphosphate synthase"/>
    <property type="match status" value="1"/>
</dbReference>
<feature type="binding site" evidence="4">
    <location>
        <position position="15"/>
    </location>
    <ligand>
        <name>Mg(2+)</name>
        <dbReference type="ChEBI" id="CHEBI:18420"/>
    </ligand>
</feature>
<keyword evidence="2 4" id="KW-0479">Metal-binding</keyword>
<dbReference type="EMBL" id="JAFFZN010000001">
    <property type="protein sequence ID" value="MBO8184271.1"/>
    <property type="molecule type" value="Genomic_DNA"/>
</dbReference>
<dbReference type="Gene3D" id="3.40.1180.10">
    <property type="entry name" value="Decaprenyl diphosphate synthase-like"/>
    <property type="match status" value="1"/>
</dbReference>
<dbReference type="PROSITE" id="PS01066">
    <property type="entry name" value="UPP_SYNTHASE"/>
    <property type="match status" value="1"/>
</dbReference>
<dbReference type="Proteomes" id="UP001518976">
    <property type="component" value="Unassembled WGS sequence"/>
</dbReference>
<feature type="binding site" evidence="4">
    <location>
        <begin position="60"/>
        <end position="62"/>
    </location>
    <ligand>
        <name>substrate</name>
    </ligand>
</feature>
<dbReference type="RefSeq" id="WP_209263064.1">
    <property type="nucleotide sequence ID" value="NZ_JAFFZN010000001.1"/>
</dbReference>
<feature type="binding site" evidence="4">
    <location>
        <position position="28"/>
    </location>
    <ligand>
        <name>substrate</name>
    </ligand>
</feature>
<dbReference type="PANTHER" id="PTHR10291:SF0">
    <property type="entry name" value="DEHYDRODOLICHYL DIPHOSPHATE SYNTHASE 2"/>
    <property type="match status" value="1"/>
</dbReference>
<feature type="binding site" evidence="4">
    <location>
        <position position="181"/>
    </location>
    <ligand>
        <name>substrate</name>
    </ligand>
</feature>
<evidence type="ECO:0000256" key="4">
    <source>
        <dbReference type="HAMAP-Rule" id="MF_01139"/>
    </source>
</evidence>
<keyword evidence="1 4" id="KW-0808">Transferase</keyword>
<keyword evidence="3 4" id="KW-0460">Magnesium</keyword>
<feature type="active site" evidence="4">
    <location>
        <position position="15"/>
    </location>
</feature>
<proteinExistence type="inferred from homology"/>
<feature type="binding site" evidence="4">
    <location>
        <position position="66"/>
    </location>
    <ligand>
        <name>substrate</name>
    </ligand>
</feature>
<sequence>MTPGVPPRHVACIMDGNGRWAQHRGLERTHGHMAARAALEAAVDGALEHEVEWLTLFAFSTENWSRPEEEVSFLVRFLAQHVIGRGARSMHERGVRLRLLGRTDPRVPAEVLDRLREAEELTRDNSTLQLSLAFNYGGRQDLCEAARSLLLQEVPAAEITDENLARHMLLPELPDVDLLLRTGGEHRLSNFLLWHCAYAELVFLDVLWPDFRTVHLRHAVELYQQRQRRFGTVGRTDAADAAAPTVAGTAAAPPDAAPPAVEATAPAIGTGLVPSLAPSALLSLPTSIASHLGATLWDGLRETARSTLHRLTGEPTGPGRDNQSS</sequence>
<dbReference type="PANTHER" id="PTHR10291">
    <property type="entry name" value="DEHYDRODOLICHYL DIPHOSPHATE SYNTHASE FAMILY MEMBER"/>
    <property type="match status" value="1"/>
</dbReference>
<dbReference type="CDD" id="cd00475">
    <property type="entry name" value="Cis_IPPS"/>
    <property type="match status" value="1"/>
</dbReference>
<organism evidence="5 6">
    <name type="scientific">Streptomyces spirodelae</name>
    <dbReference type="NCBI Taxonomy" id="2812904"/>
    <lineage>
        <taxon>Bacteria</taxon>
        <taxon>Bacillati</taxon>
        <taxon>Actinomycetota</taxon>
        <taxon>Actinomycetes</taxon>
        <taxon>Kitasatosporales</taxon>
        <taxon>Streptomycetaceae</taxon>
        <taxon>Streptomyces</taxon>
    </lineage>
</organism>
<keyword evidence="6" id="KW-1185">Reference proteome</keyword>
<dbReference type="Pfam" id="PF01255">
    <property type="entry name" value="Prenyltransf"/>
    <property type="match status" value="1"/>
</dbReference>
<name>A0ABS3WMC5_9ACTN</name>
<dbReference type="EC" id="2.5.1.-" evidence="4"/>
<comment type="caution">
    <text evidence="5">The sequence shown here is derived from an EMBL/GenBank/DDBJ whole genome shotgun (WGS) entry which is preliminary data.</text>
</comment>
<dbReference type="GO" id="GO:0008834">
    <property type="term" value="F:ditrans,polycis-undecaprenyl-diphosphate synthase [(2E,6E)-farnesyl-diphosphate specific] activity"/>
    <property type="evidence" value="ECO:0007669"/>
    <property type="project" value="UniProtKB-EC"/>
</dbReference>
<protein>
    <recommendedName>
        <fullName evidence="4">Isoprenyl transferase</fullName>
        <ecNumber evidence="4">2.5.1.-</ecNumber>
    </recommendedName>
</protein>
<evidence type="ECO:0000256" key="1">
    <source>
        <dbReference type="ARBA" id="ARBA00022679"/>
    </source>
</evidence>
<evidence type="ECO:0000256" key="2">
    <source>
        <dbReference type="ARBA" id="ARBA00022723"/>
    </source>
</evidence>
<evidence type="ECO:0000256" key="3">
    <source>
        <dbReference type="ARBA" id="ARBA00022842"/>
    </source>
</evidence>
<dbReference type="InterPro" id="IPR036424">
    <property type="entry name" value="UPP_synth-like_sf"/>
</dbReference>
<feature type="binding site" evidence="4">
    <location>
        <position position="20"/>
    </location>
    <ligand>
        <name>substrate</name>
    </ligand>
</feature>
<reference evidence="5 6" key="1">
    <citation type="submission" date="2021-02" db="EMBL/GenBank/DDBJ databases">
        <title>Streptomyces spirodelae sp. nov., isolated from duckweed.</title>
        <authorList>
            <person name="Saimee Y."/>
            <person name="Duangmal K."/>
        </authorList>
    </citation>
    <scope>NUCLEOTIDE SEQUENCE [LARGE SCALE GENOMIC DNA]</scope>
    <source>
        <strain evidence="5 6">DW4-2</strain>
    </source>
</reference>
<evidence type="ECO:0000313" key="6">
    <source>
        <dbReference type="Proteomes" id="UP001518976"/>
    </source>
</evidence>
<comment type="function">
    <text evidence="4">Catalyzes the condensation of isopentenyl diphosphate (IPP) with allylic pyrophosphates generating different type of terpenoids.</text>
</comment>
<feature type="binding site" evidence="4">
    <location>
        <begin position="187"/>
        <end position="189"/>
    </location>
    <ligand>
        <name>substrate</name>
    </ligand>
</feature>
<comment type="similarity">
    <text evidence="4">Belongs to the UPP synthase family.</text>
</comment>
<comment type="subunit">
    <text evidence="4">Homodimer.</text>
</comment>